<dbReference type="PANTHER" id="PTHR32438:SF5">
    <property type="entry name" value="4-ALPHA-GLUCANOTRANSFERASE DPE1, CHLOROPLASTIC_AMYLOPLASTIC"/>
    <property type="match status" value="1"/>
</dbReference>
<keyword evidence="7 10" id="KW-0119">Carbohydrate metabolism</keyword>
<proteinExistence type="inferred from homology"/>
<keyword evidence="6 10" id="KW-0808">Transferase</keyword>
<dbReference type="NCBIfam" id="TIGR00217">
    <property type="entry name" value="malQ"/>
    <property type="match status" value="1"/>
</dbReference>
<dbReference type="SUPFAM" id="SSF51445">
    <property type="entry name" value="(Trans)glycosidases"/>
    <property type="match status" value="1"/>
</dbReference>
<keyword evidence="12" id="KW-1185">Reference proteome</keyword>
<evidence type="ECO:0000256" key="6">
    <source>
        <dbReference type="ARBA" id="ARBA00022679"/>
    </source>
</evidence>
<evidence type="ECO:0000256" key="3">
    <source>
        <dbReference type="ARBA" id="ARBA00012560"/>
    </source>
</evidence>
<evidence type="ECO:0000256" key="9">
    <source>
        <dbReference type="ARBA" id="ARBA00031501"/>
    </source>
</evidence>
<accession>A0A1M6R030</accession>
<dbReference type="GO" id="GO:0005975">
    <property type="term" value="P:carbohydrate metabolic process"/>
    <property type="evidence" value="ECO:0007669"/>
    <property type="project" value="InterPro"/>
</dbReference>
<dbReference type="GO" id="GO:0004134">
    <property type="term" value="F:4-alpha-glucanotransferase activity"/>
    <property type="evidence" value="ECO:0007669"/>
    <property type="project" value="UniProtKB-EC"/>
</dbReference>
<evidence type="ECO:0000313" key="11">
    <source>
        <dbReference type="EMBL" id="SHK25841.1"/>
    </source>
</evidence>
<evidence type="ECO:0000313" key="12">
    <source>
        <dbReference type="Proteomes" id="UP000189810"/>
    </source>
</evidence>
<name>A0A1M6R030_9AQUI</name>
<evidence type="ECO:0000256" key="4">
    <source>
        <dbReference type="ARBA" id="ARBA00020295"/>
    </source>
</evidence>
<dbReference type="InterPro" id="IPR017853">
    <property type="entry name" value="GH"/>
</dbReference>
<evidence type="ECO:0000256" key="10">
    <source>
        <dbReference type="RuleBase" id="RU361207"/>
    </source>
</evidence>
<dbReference type="Gene3D" id="3.20.20.80">
    <property type="entry name" value="Glycosidases"/>
    <property type="match status" value="2"/>
</dbReference>
<dbReference type="AlphaFoldDB" id="A0A1M6R030"/>
<dbReference type="OrthoDB" id="9811841at2"/>
<dbReference type="Pfam" id="PF02446">
    <property type="entry name" value="Glyco_hydro_77"/>
    <property type="match status" value="2"/>
</dbReference>
<sequence length="435" mass="51192">MRRAGILLHVSSLPSSDLGPSAYAFVDFLQQAGQSLWQVLPINACRKGYLFYEPISFFAGNYLFISPILLMQEGLLKDHEVKTIKDKKVLLDLAFSRFKPGCDFESFYEENRGWLEDYATYMSRREKTIKERFYFEQFVFYKQWKTLKEYANSKGVLIVGDLPMYPAMESVEVYTKRHLFKLDVVSGVPPDSFSPTGQLWGTPVYNWEKLAKEGFKYHVERIKHQLKLFDVVRLDHFRGYCAYWEVPRGEKTAVKGRWVEVPTKEFLETLLKVIPRERLWVEDLGYLDEKVHYYREHYQLTGMAVLEFAFDEKDSPYLPHNLKENCVYYTGTHDNPPLKGWFKALEPTGRQRLIKYLGKKVSQESVAWECIRLVYMSVCRYAIVQMQDLLNLGIKARMNTPGKPKGNWRWKLKDLPSQELAQRLKDFTIVYGRYP</sequence>
<dbReference type="EMBL" id="LT670846">
    <property type="protein sequence ID" value="SHK25841.1"/>
    <property type="molecule type" value="Genomic_DNA"/>
</dbReference>
<dbReference type="Proteomes" id="UP000189810">
    <property type="component" value="Chromosome I"/>
</dbReference>
<dbReference type="EC" id="2.4.1.25" evidence="3 10"/>
<reference evidence="11 12" key="1">
    <citation type="submission" date="2016-11" db="EMBL/GenBank/DDBJ databases">
        <authorList>
            <person name="Jaros S."/>
            <person name="Januszkiewicz K."/>
            <person name="Wedrychowicz H."/>
        </authorList>
    </citation>
    <scope>NUCLEOTIDE SEQUENCE [LARGE SCALE GENOMIC DNA]</scope>
    <source>
        <strain evidence="11 12">DSM 19557</strain>
    </source>
</reference>
<dbReference type="PANTHER" id="PTHR32438">
    <property type="entry name" value="4-ALPHA-GLUCANOTRANSFERASE DPE1, CHLOROPLASTIC/AMYLOPLASTIC"/>
    <property type="match status" value="1"/>
</dbReference>
<keyword evidence="5 10" id="KW-0328">Glycosyltransferase</keyword>
<evidence type="ECO:0000256" key="7">
    <source>
        <dbReference type="ARBA" id="ARBA00023277"/>
    </source>
</evidence>
<dbReference type="STRING" id="381751.SAMN05444391_0465"/>
<gene>
    <name evidence="11" type="ORF">SAMN05444391_0465</name>
</gene>
<dbReference type="InterPro" id="IPR003385">
    <property type="entry name" value="Glyco_hydro_77"/>
</dbReference>
<organism evidence="11 12">
    <name type="scientific">Thermocrinis minervae</name>
    <dbReference type="NCBI Taxonomy" id="381751"/>
    <lineage>
        <taxon>Bacteria</taxon>
        <taxon>Pseudomonadati</taxon>
        <taxon>Aquificota</taxon>
        <taxon>Aquificia</taxon>
        <taxon>Aquificales</taxon>
        <taxon>Aquificaceae</taxon>
        <taxon>Thermocrinis</taxon>
    </lineage>
</organism>
<evidence type="ECO:0000256" key="1">
    <source>
        <dbReference type="ARBA" id="ARBA00000439"/>
    </source>
</evidence>
<evidence type="ECO:0000256" key="5">
    <source>
        <dbReference type="ARBA" id="ARBA00022676"/>
    </source>
</evidence>
<evidence type="ECO:0000256" key="2">
    <source>
        <dbReference type="ARBA" id="ARBA00005684"/>
    </source>
</evidence>
<dbReference type="RefSeq" id="WP_079653634.1">
    <property type="nucleotide sequence ID" value="NZ_LT670846.1"/>
</dbReference>
<protein>
    <recommendedName>
        <fullName evidence="4 10">4-alpha-glucanotransferase</fullName>
        <ecNumber evidence="3 10">2.4.1.25</ecNumber>
    </recommendedName>
    <alternativeName>
        <fullName evidence="8 10">Amylomaltase</fullName>
    </alternativeName>
    <alternativeName>
        <fullName evidence="9 10">Disproportionating enzyme</fullName>
    </alternativeName>
</protein>
<comment type="catalytic activity">
    <reaction evidence="1 10">
        <text>Transfers a segment of a (1-&gt;4)-alpha-D-glucan to a new position in an acceptor, which may be glucose or a (1-&gt;4)-alpha-D-glucan.</text>
        <dbReference type="EC" id="2.4.1.25"/>
    </reaction>
</comment>
<comment type="similarity">
    <text evidence="2 10">Belongs to the disproportionating enzyme family.</text>
</comment>
<evidence type="ECO:0000256" key="8">
    <source>
        <dbReference type="ARBA" id="ARBA00031423"/>
    </source>
</evidence>